<dbReference type="PANTHER" id="PTHR11680:SF35">
    <property type="entry name" value="SERINE HYDROXYMETHYLTRANSFERASE 1"/>
    <property type="match status" value="1"/>
</dbReference>
<dbReference type="EMBL" id="JACHIA010000002">
    <property type="protein sequence ID" value="MBB6069425.1"/>
    <property type="molecule type" value="Genomic_DNA"/>
</dbReference>
<protein>
    <recommendedName>
        <fullName evidence="3">Probable serine hydroxymethyltransferase</fullName>
        <shortName evidence="3">SHMT</shortName>
        <shortName evidence="3">Serine methylase</shortName>
        <ecNumber evidence="3">2.1.2.1</ecNumber>
    </recommendedName>
</protein>
<gene>
    <name evidence="3" type="primary">glyA</name>
    <name evidence="7" type="ORF">HNQ61_001040</name>
</gene>
<keyword evidence="8" id="KW-1185">Reference proteome</keyword>
<dbReference type="SUPFAM" id="SSF53383">
    <property type="entry name" value="PLP-dependent transferases"/>
    <property type="match status" value="1"/>
</dbReference>
<evidence type="ECO:0000256" key="5">
    <source>
        <dbReference type="SAM" id="MobiDB-lite"/>
    </source>
</evidence>
<comment type="function">
    <text evidence="3">Catalyzes the reversible interconversion of serine and glycine with tetrahydrofolate (THF) serving as the one-carbon carrier. This reaction serves as the major source of one-carbon groups required for the biosynthesis of purines, thymidylate, methionine, and other important biomolecules.</text>
</comment>
<keyword evidence="3 7" id="KW-0808">Transferase</keyword>
<dbReference type="InterPro" id="IPR049943">
    <property type="entry name" value="Ser_HO-MeTrfase-like"/>
</dbReference>
<dbReference type="GO" id="GO:0030170">
    <property type="term" value="F:pyridoxal phosphate binding"/>
    <property type="evidence" value="ECO:0007669"/>
    <property type="project" value="UniProtKB-UniRule"/>
</dbReference>
<evidence type="ECO:0000313" key="8">
    <source>
        <dbReference type="Proteomes" id="UP000582837"/>
    </source>
</evidence>
<dbReference type="GO" id="GO:0005829">
    <property type="term" value="C:cytosol"/>
    <property type="evidence" value="ECO:0007669"/>
    <property type="project" value="TreeGrafter"/>
</dbReference>
<sequence length="510" mass="53297">MAESIEQDVSALSDSPPEGGQHPAAWPWGAPGGEPPQAGGGALEATALRGMESLRTGDPVLYDLLAREHSRQAETLTMVAASSIADPAVLACEATALINTTTEGYPGARFHAGCGVVDEVERIAIDRARQVFGARYANVQPHSGTSANQIVMFSLLRAGDTVMGLDLDAGGHLSHGSRASVSGRYFHAVGYGVNRAGRIDMDEVRRVAMEHRPRLLIAGASAYPRRIDFAAFRAIADEAGAWLLADISHIAGLVAAGEHPSPIDHAHFTTTSTYKQLCGPRGGLVLMGRDHDAPAPDGRGTLSSLVQRAAFPFFQGTPSLSSIAAKASALARVASPGFREVARRIVAGAGALAHELRERGYTLVSGGTDNHIVLVDLAPRGLTGVVAERALEECGIVVNKNRIPGDPRSALVTSGVRFGTNGLAVRGMGPEQMPRCADLVHAVLSAVRPVDDCTYRLDPGTVAQVRREVAAICARHPIPGYAVPAAPLPANAGRITAAPFLPFAVPAEPA</sequence>
<feature type="binding site" evidence="3">
    <location>
        <begin position="171"/>
        <end position="173"/>
    </location>
    <ligand>
        <name>(6S)-5,6,7,8-tetrahydrofolate</name>
        <dbReference type="ChEBI" id="CHEBI:57453"/>
    </ligand>
</feature>
<evidence type="ECO:0000313" key="7">
    <source>
        <dbReference type="EMBL" id="MBB6069425.1"/>
    </source>
</evidence>
<feature type="binding site" evidence="3">
    <location>
        <position position="167"/>
    </location>
    <ligand>
        <name>(6S)-5,6,7,8-tetrahydrofolate</name>
        <dbReference type="ChEBI" id="CHEBI:57453"/>
    </ligand>
</feature>
<dbReference type="GO" id="GO:0008168">
    <property type="term" value="F:methyltransferase activity"/>
    <property type="evidence" value="ECO:0007669"/>
    <property type="project" value="UniProtKB-KW"/>
</dbReference>
<dbReference type="CDD" id="cd00378">
    <property type="entry name" value="SHMT"/>
    <property type="match status" value="1"/>
</dbReference>
<feature type="compositionally biased region" description="Low complexity" evidence="5">
    <location>
        <begin position="19"/>
        <end position="29"/>
    </location>
</feature>
<dbReference type="RefSeq" id="WP_205761913.1">
    <property type="nucleotide sequence ID" value="NZ_JABDTL010000002.1"/>
</dbReference>
<keyword evidence="2 3" id="KW-0663">Pyridoxal phosphate</keyword>
<dbReference type="InterPro" id="IPR001085">
    <property type="entry name" value="Ser_HO-MeTrfase"/>
</dbReference>
<name>A0A841GWD8_9BACT</name>
<dbReference type="InterPro" id="IPR039429">
    <property type="entry name" value="SHMT-like_dom"/>
</dbReference>
<dbReference type="Gene3D" id="3.40.640.10">
    <property type="entry name" value="Type I PLP-dependent aspartate aminotransferase-like (Major domain)"/>
    <property type="match status" value="1"/>
</dbReference>
<dbReference type="GO" id="GO:0032259">
    <property type="term" value="P:methylation"/>
    <property type="evidence" value="ECO:0007669"/>
    <property type="project" value="UniProtKB-KW"/>
</dbReference>
<accession>A0A841GWD8</accession>
<dbReference type="GO" id="GO:0019264">
    <property type="term" value="P:glycine biosynthetic process from serine"/>
    <property type="evidence" value="ECO:0007669"/>
    <property type="project" value="InterPro"/>
</dbReference>
<evidence type="ECO:0000259" key="6">
    <source>
        <dbReference type="Pfam" id="PF00464"/>
    </source>
</evidence>
<dbReference type="EC" id="2.1.2.1" evidence="3"/>
<keyword evidence="3" id="KW-0963">Cytoplasm</keyword>
<evidence type="ECO:0000256" key="4">
    <source>
        <dbReference type="PIRSR" id="PIRSR000412-50"/>
    </source>
</evidence>
<dbReference type="UniPathway" id="UPA00193"/>
<dbReference type="NCBIfam" id="NF000586">
    <property type="entry name" value="PRK00011.1"/>
    <property type="match status" value="1"/>
</dbReference>
<evidence type="ECO:0000256" key="1">
    <source>
        <dbReference type="ARBA" id="ARBA00001933"/>
    </source>
</evidence>
<comment type="similarity">
    <text evidence="3">Belongs to the SHMT family.</text>
</comment>
<comment type="cofactor">
    <cofactor evidence="1 3 4">
        <name>pyridoxal 5'-phosphate</name>
        <dbReference type="ChEBI" id="CHEBI:597326"/>
    </cofactor>
</comment>
<dbReference type="PIRSF" id="PIRSF000412">
    <property type="entry name" value="SHMT"/>
    <property type="match status" value="1"/>
</dbReference>
<dbReference type="GO" id="GO:0004372">
    <property type="term" value="F:glycine hydroxymethyltransferase activity"/>
    <property type="evidence" value="ECO:0007669"/>
    <property type="project" value="UniProtKB-EC"/>
</dbReference>
<comment type="subcellular location">
    <subcellularLocation>
        <location evidence="3">Cytoplasm</location>
    </subcellularLocation>
</comment>
<feature type="modified residue" description="N6-(pyridoxal phosphate)lysine" evidence="3 4">
    <location>
        <position position="275"/>
    </location>
</feature>
<feature type="region of interest" description="Disordered" evidence="5">
    <location>
        <begin position="1"/>
        <end position="41"/>
    </location>
</feature>
<dbReference type="Gene3D" id="3.90.1150.10">
    <property type="entry name" value="Aspartate Aminotransferase, domain 1"/>
    <property type="match status" value="1"/>
</dbReference>
<comment type="pathway">
    <text evidence="3">One-carbon metabolism; tetrahydrofolate interconversion.</text>
</comment>
<dbReference type="InterPro" id="IPR015422">
    <property type="entry name" value="PyrdxlP-dep_Trfase_small"/>
</dbReference>
<comment type="catalytic activity">
    <reaction evidence="3">
        <text>(6R)-5,10-methylene-5,6,7,8-tetrahydrofolate + glycine + H2O = (6S)-5,6,7,8-tetrahydrofolate + L-serine</text>
        <dbReference type="Rhea" id="RHEA:15481"/>
        <dbReference type="ChEBI" id="CHEBI:15377"/>
        <dbReference type="ChEBI" id="CHEBI:15636"/>
        <dbReference type="ChEBI" id="CHEBI:33384"/>
        <dbReference type="ChEBI" id="CHEBI:57305"/>
        <dbReference type="ChEBI" id="CHEBI:57453"/>
        <dbReference type="EC" id="2.1.2.1"/>
    </reaction>
</comment>
<dbReference type="Proteomes" id="UP000582837">
    <property type="component" value="Unassembled WGS sequence"/>
</dbReference>
<feature type="domain" description="Serine hydroxymethyltransferase-like" evidence="6">
    <location>
        <begin position="55"/>
        <end position="439"/>
    </location>
</feature>
<dbReference type="InterPro" id="IPR015424">
    <property type="entry name" value="PyrdxlP-dep_Trfase"/>
</dbReference>
<organism evidence="7 8">
    <name type="scientific">Longimicrobium terrae</name>
    <dbReference type="NCBI Taxonomy" id="1639882"/>
    <lineage>
        <taxon>Bacteria</taxon>
        <taxon>Pseudomonadati</taxon>
        <taxon>Gemmatimonadota</taxon>
        <taxon>Longimicrobiia</taxon>
        <taxon>Longimicrobiales</taxon>
        <taxon>Longimicrobiaceae</taxon>
        <taxon>Longimicrobium</taxon>
    </lineage>
</organism>
<dbReference type="Pfam" id="PF00464">
    <property type="entry name" value="SHMT"/>
    <property type="match status" value="1"/>
</dbReference>
<dbReference type="InterPro" id="IPR015421">
    <property type="entry name" value="PyrdxlP-dep_Trfase_major"/>
</dbReference>
<keyword evidence="7" id="KW-0489">Methyltransferase</keyword>
<comment type="caution">
    <text evidence="3">Lacks conserved residue(s) required for the propagation of feature annotation.</text>
</comment>
<reference evidence="7 8" key="1">
    <citation type="submission" date="2020-08" db="EMBL/GenBank/DDBJ databases">
        <title>Genomic Encyclopedia of Type Strains, Phase IV (KMG-IV): sequencing the most valuable type-strain genomes for metagenomic binning, comparative biology and taxonomic classification.</title>
        <authorList>
            <person name="Goeker M."/>
        </authorList>
    </citation>
    <scope>NUCLEOTIDE SEQUENCE [LARGE SCALE GENOMIC DNA]</scope>
    <source>
        <strain evidence="7 8">DSM 29007</strain>
    </source>
</reference>
<dbReference type="PANTHER" id="PTHR11680">
    <property type="entry name" value="SERINE HYDROXYMETHYLTRANSFERASE"/>
    <property type="match status" value="1"/>
</dbReference>
<dbReference type="HAMAP" id="MF_00051">
    <property type="entry name" value="SHMT"/>
    <property type="match status" value="1"/>
</dbReference>
<evidence type="ECO:0000256" key="2">
    <source>
        <dbReference type="ARBA" id="ARBA00022898"/>
    </source>
</evidence>
<comment type="caution">
    <text evidence="7">The sequence shown here is derived from an EMBL/GenBank/DDBJ whole genome shotgun (WGS) entry which is preliminary data.</text>
</comment>
<keyword evidence="3" id="KW-0554">One-carbon metabolism</keyword>
<evidence type="ECO:0000256" key="3">
    <source>
        <dbReference type="HAMAP-Rule" id="MF_00051"/>
    </source>
</evidence>
<dbReference type="GO" id="GO:0035999">
    <property type="term" value="P:tetrahydrofolate interconversion"/>
    <property type="evidence" value="ECO:0007669"/>
    <property type="project" value="UniProtKB-UniRule"/>
</dbReference>
<comment type="subunit">
    <text evidence="3">Homodimer.</text>
</comment>
<proteinExistence type="inferred from homology"/>
<dbReference type="AlphaFoldDB" id="A0A841GWD8"/>